<proteinExistence type="inferred from homology"/>
<dbReference type="GO" id="GO:0050661">
    <property type="term" value="F:NADP binding"/>
    <property type="evidence" value="ECO:0007669"/>
    <property type="project" value="InterPro"/>
</dbReference>
<comment type="caution">
    <text evidence="6">The sequence shown here is derived from an EMBL/GenBank/DDBJ whole genome shotgun (WGS) entry which is preliminary data.</text>
</comment>
<dbReference type="InterPro" id="IPR036188">
    <property type="entry name" value="FAD/NAD-bd_sf"/>
</dbReference>
<dbReference type="PANTHER" id="PTHR42877:SF8">
    <property type="entry name" value="MONOOXYGENASE"/>
    <property type="match status" value="1"/>
</dbReference>
<dbReference type="EMBL" id="WNWS01000250">
    <property type="protein sequence ID" value="KAE9973150.1"/>
    <property type="molecule type" value="Genomic_DNA"/>
</dbReference>
<keyword evidence="2" id="KW-0285">Flavoprotein</keyword>
<evidence type="ECO:0000256" key="5">
    <source>
        <dbReference type="SAM" id="MobiDB-lite"/>
    </source>
</evidence>
<evidence type="ECO:0000313" key="7">
    <source>
        <dbReference type="Proteomes" id="UP000447873"/>
    </source>
</evidence>
<dbReference type="GO" id="GO:0004499">
    <property type="term" value="F:N,N-dimethylaniline monooxygenase activity"/>
    <property type="evidence" value="ECO:0007669"/>
    <property type="project" value="InterPro"/>
</dbReference>
<protein>
    <recommendedName>
        <fullName evidence="8">Sterigmatocystin biosynthesis monooxygenase stcW</fullName>
    </recommendedName>
</protein>
<comment type="similarity">
    <text evidence="1">Belongs to the FAD-binding monooxygenase family.</text>
</comment>
<dbReference type="Pfam" id="PF00743">
    <property type="entry name" value="FMO-like"/>
    <property type="match status" value="1"/>
</dbReference>
<dbReference type="OrthoDB" id="74360at2759"/>
<evidence type="ECO:0000313" key="6">
    <source>
        <dbReference type="EMBL" id="KAE9973150.1"/>
    </source>
</evidence>
<dbReference type="InterPro" id="IPR051209">
    <property type="entry name" value="FAD-bind_Monooxygenase_sf"/>
</dbReference>
<dbReference type="InterPro" id="IPR020946">
    <property type="entry name" value="Flavin_mOase-like"/>
</dbReference>
<sequence length="611" mass="69371">MVIHSHPPNPTSEQGELSNGPHQNGSSEANRSYRILEQYHSQPSHQKVICVGAGAAGLLLAYKMQKMKFRDYKLIVYEKNPHIAGTWYENRYPGCACDIPAHTYTYPFEPKPDFSSFYAYAPEIRQYFEDFAKKYDLHKYVKVNSKVTSAVWKEEEGVYEVELEQGGKKVRDWCHVFINAGGFLNDWKWPNIKGIHDFKGQLMHSAAWDSSCDWEGKTVAVIGTGSSSIQIVPQIQKTAKHMTAFMRSVTWISPALGPGGDDKDENTDKDTTGTTSKSNAAAEDKKEAGEQAEETSQHFFTDEEKQRFKDDPEYHLQYRKKIESAIHTTFEMYIKDSEASKGAQKNMVEEMNRRIGPGHEELKSRLIPSWPPGCRRITPGDGYLEALVKPNVTTVHKEIVEILPGGVKDESGKVHEVDILVCATGFNLAFAPRFEVKGVDGVTMKDEFDPEPIVYCAVTVPKFPNYFVINGVRGNWASGSALPTLETQVEYILKCAKKMQEEQIRALEVKTEPTLQLNAHIDAWHPRTVWSAPCKSWYKNNIPDGKVWVWGGSALHHMKTIKEVKFEHYDIRYKNGNMWAFLGDGRVEAEVNHDLEHLTPYVRNEDVPFDI</sequence>
<name>A0A8H3YTH0_VENIN</name>
<evidence type="ECO:0000256" key="2">
    <source>
        <dbReference type="ARBA" id="ARBA00022630"/>
    </source>
</evidence>
<feature type="region of interest" description="Disordered" evidence="5">
    <location>
        <begin position="255"/>
        <end position="307"/>
    </location>
</feature>
<evidence type="ECO:0000256" key="3">
    <source>
        <dbReference type="ARBA" id="ARBA00022827"/>
    </source>
</evidence>
<dbReference type="SUPFAM" id="SSF51905">
    <property type="entry name" value="FAD/NAD(P)-binding domain"/>
    <property type="match status" value="1"/>
</dbReference>
<evidence type="ECO:0008006" key="8">
    <source>
        <dbReference type="Google" id="ProtNLM"/>
    </source>
</evidence>
<evidence type="ECO:0000256" key="4">
    <source>
        <dbReference type="ARBA" id="ARBA00023002"/>
    </source>
</evidence>
<feature type="compositionally biased region" description="Polar residues" evidence="5">
    <location>
        <begin position="11"/>
        <end position="28"/>
    </location>
</feature>
<dbReference type="PANTHER" id="PTHR42877">
    <property type="entry name" value="L-ORNITHINE N(5)-MONOOXYGENASE-RELATED"/>
    <property type="match status" value="1"/>
</dbReference>
<dbReference type="GO" id="GO:0050660">
    <property type="term" value="F:flavin adenine dinucleotide binding"/>
    <property type="evidence" value="ECO:0007669"/>
    <property type="project" value="InterPro"/>
</dbReference>
<keyword evidence="3" id="KW-0274">FAD</keyword>
<dbReference type="Gene3D" id="3.50.50.60">
    <property type="entry name" value="FAD/NAD(P)-binding domain"/>
    <property type="match status" value="2"/>
</dbReference>
<accession>A0A8H3YTH0</accession>
<dbReference type="Proteomes" id="UP000447873">
    <property type="component" value="Unassembled WGS sequence"/>
</dbReference>
<keyword evidence="4" id="KW-0560">Oxidoreductase</keyword>
<feature type="region of interest" description="Disordered" evidence="5">
    <location>
        <begin position="1"/>
        <end position="28"/>
    </location>
</feature>
<organism evidence="6 7">
    <name type="scientific">Venturia inaequalis</name>
    <name type="common">Apple scab fungus</name>
    <dbReference type="NCBI Taxonomy" id="5025"/>
    <lineage>
        <taxon>Eukaryota</taxon>
        <taxon>Fungi</taxon>
        <taxon>Dikarya</taxon>
        <taxon>Ascomycota</taxon>
        <taxon>Pezizomycotina</taxon>
        <taxon>Dothideomycetes</taxon>
        <taxon>Pleosporomycetidae</taxon>
        <taxon>Venturiales</taxon>
        <taxon>Venturiaceae</taxon>
        <taxon>Venturia</taxon>
    </lineage>
</organism>
<gene>
    <name evidence="6" type="ORF">EG328_004603</name>
</gene>
<reference evidence="6 7" key="1">
    <citation type="submission" date="2018-12" db="EMBL/GenBank/DDBJ databases">
        <title>Venturia inaequalis Genome Resource.</title>
        <authorList>
            <person name="Lichtner F.J."/>
        </authorList>
    </citation>
    <scope>NUCLEOTIDE SEQUENCE [LARGE SCALE GENOMIC DNA]</scope>
    <source>
        <strain evidence="6 7">120213</strain>
    </source>
</reference>
<dbReference type="AlphaFoldDB" id="A0A8H3YTH0"/>
<evidence type="ECO:0000256" key="1">
    <source>
        <dbReference type="ARBA" id="ARBA00010139"/>
    </source>
</evidence>